<dbReference type="PANTHER" id="PTHR10993:SF7">
    <property type="entry name" value="LIPOYLTRANSFERASE 2, MITOCHONDRIAL-RELATED"/>
    <property type="match status" value="1"/>
</dbReference>
<dbReference type="PANTHER" id="PTHR10993">
    <property type="entry name" value="OCTANOYLTRANSFERASE"/>
    <property type="match status" value="1"/>
</dbReference>
<evidence type="ECO:0000256" key="7">
    <source>
        <dbReference type="PIRNR" id="PIRNR016262"/>
    </source>
</evidence>
<feature type="binding site" evidence="6 9">
    <location>
        <begin position="185"/>
        <end position="187"/>
    </location>
    <ligand>
        <name>substrate</name>
    </ligand>
</feature>
<evidence type="ECO:0000256" key="4">
    <source>
        <dbReference type="ARBA" id="ARBA00023315"/>
    </source>
</evidence>
<dbReference type="PIRSF" id="PIRSF016262">
    <property type="entry name" value="LPLase"/>
    <property type="match status" value="1"/>
</dbReference>
<dbReference type="InterPro" id="IPR045864">
    <property type="entry name" value="aa-tRNA-synth_II/BPL/LPL"/>
</dbReference>
<comment type="catalytic activity">
    <reaction evidence="6 7">
        <text>octanoyl-[ACP] + L-lysyl-[protein] = N(6)-octanoyl-L-lysyl-[protein] + holo-[ACP] + H(+)</text>
        <dbReference type="Rhea" id="RHEA:17665"/>
        <dbReference type="Rhea" id="RHEA-COMP:9636"/>
        <dbReference type="Rhea" id="RHEA-COMP:9685"/>
        <dbReference type="Rhea" id="RHEA-COMP:9752"/>
        <dbReference type="Rhea" id="RHEA-COMP:9928"/>
        <dbReference type="ChEBI" id="CHEBI:15378"/>
        <dbReference type="ChEBI" id="CHEBI:29969"/>
        <dbReference type="ChEBI" id="CHEBI:64479"/>
        <dbReference type="ChEBI" id="CHEBI:78463"/>
        <dbReference type="ChEBI" id="CHEBI:78809"/>
        <dbReference type="EC" id="2.3.1.181"/>
    </reaction>
</comment>
<dbReference type="InterPro" id="IPR020605">
    <property type="entry name" value="Octanoyltransferase_CS"/>
</dbReference>
<comment type="caution">
    <text evidence="12">The sequence shown here is derived from an EMBL/GenBank/DDBJ whole genome shotgun (WGS) entry which is preliminary data.</text>
</comment>
<dbReference type="EC" id="2.3.1.181" evidence="6 7"/>
<keyword evidence="2 6" id="KW-0963">Cytoplasm</keyword>
<evidence type="ECO:0000256" key="6">
    <source>
        <dbReference type="HAMAP-Rule" id="MF_00013"/>
    </source>
</evidence>
<dbReference type="InterPro" id="IPR000544">
    <property type="entry name" value="Octanoyltransferase"/>
</dbReference>
<dbReference type="EMBL" id="PXWF02000282">
    <property type="protein sequence ID" value="PWF43354.1"/>
    <property type="molecule type" value="Genomic_DNA"/>
</dbReference>
<comment type="similarity">
    <text evidence="6 7">Belongs to the LipB family.</text>
</comment>
<dbReference type="OrthoDB" id="9787061at2"/>
<dbReference type="UniPathway" id="UPA00538">
    <property type="reaction ID" value="UER00592"/>
</dbReference>
<dbReference type="Gene3D" id="3.30.930.10">
    <property type="entry name" value="Bira Bifunctional Protein, Domain 2"/>
    <property type="match status" value="1"/>
</dbReference>
<dbReference type="Proteomes" id="UP000241421">
    <property type="component" value="Unassembled WGS sequence"/>
</dbReference>
<feature type="site" description="Lowers pKa of active site Cys" evidence="6 10">
    <location>
        <position position="168"/>
    </location>
</feature>
<evidence type="ECO:0000256" key="8">
    <source>
        <dbReference type="PIRSR" id="PIRSR016262-1"/>
    </source>
</evidence>
<feature type="domain" description="BPL/LPL catalytic" evidence="11">
    <location>
        <begin position="51"/>
        <end position="241"/>
    </location>
</feature>
<evidence type="ECO:0000313" key="12">
    <source>
        <dbReference type="EMBL" id="PWF43354.1"/>
    </source>
</evidence>
<dbReference type="SUPFAM" id="SSF55681">
    <property type="entry name" value="Class II aaRS and biotin synthetases"/>
    <property type="match status" value="1"/>
</dbReference>
<proteinExistence type="inferred from homology"/>
<sequence>MSEPMSEPTSAPAFEPTAAPAPAPALVRHLGLVDYEQTLVAMRAFTDARDADTPDELWIVEHNPVFTLGLGADRGHLLAGPGIPAHAIPVVQTDRGGEVTFHGPGQVVIYLLMDLRRNKPGGKLYARQFVTKIEQAIIDVLGAYNLDGERIAGAPGIYIAAGARKGAKIAALGLKVRGNGCTYHGVSLNVAMDLAPFSWINPCGYSGLATVDMRSMGVDAALADVQQALARALVIELATVAGLGDEPRAVPQPSETNNIN</sequence>
<dbReference type="AlphaFoldDB" id="A0A2U2HFP5"/>
<dbReference type="Pfam" id="PF21948">
    <property type="entry name" value="LplA-B_cat"/>
    <property type="match status" value="1"/>
</dbReference>
<comment type="miscellaneous">
    <text evidence="6">In the reaction, the free carboxyl group of octanoic acid is attached via an amide linkage to the epsilon-amino group of a specific lysine residue of lipoyl domains of lipoate-dependent enzymes.</text>
</comment>
<dbReference type="GO" id="GO:0009249">
    <property type="term" value="P:protein lipoylation"/>
    <property type="evidence" value="ECO:0007669"/>
    <property type="project" value="InterPro"/>
</dbReference>
<dbReference type="NCBIfam" id="NF010923">
    <property type="entry name" value="PRK14343.1"/>
    <property type="match status" value="1"/>
</dbReference>
<dbReference type="NCBIfam" id="NF010922">
    <property type="entry name" value="PRK14342.1"/>
    <property type="match status" value="1"/>
</dbReference>
<evidence type="ECO:0000313" key="13">
    <source>
        <dbReference type="Proteomes" id="UP000241421"/>
    </source>
</evidence>
<evidence type="ECO:0000256" key="10">
    <source>
        <dbReference type="PIRSR" id="PIRSR016262-3"/>
    </source>
</evidence>
<evidence type="ECO:0000256" key="3">
    <source>
        <dbReference type="ARBA" id="ARBA00022679"/>
    </source>
</evidence>
<dbReference type="InterPro" id="IPR004143">
    <property type="entry name" value="BPL_LPL_catalytic"/>
</dbReference>
<protein>
    <recommendedName>
        <fullName evidence="6 7">Octanoyltransferase</fullName>
        <ecNumber evidence="6 7">2.3.1.181</ecNumber>
    </recommendedName>
    <alternativeName>
        <fullName evidence="6">Lipoate-protein ligase B</fullName>
    </alternativeName>
    <alternativeName>
        <fullName evidence="6">Lipoyl/octanoyl transferase</fullName>
    </alternativeName>
    <alternativeName>
        <fullName evidence="6">Octanoyl-[acyl-carrier-protein]-protein N-octanoyltransferase</fullName>
    </alternativeName>
</protein>
<dbReference type="NCBIfam" id="TIGR00214">
    <property type="entry name" value="lipB"/>
    <property type="match status" value="1"/>
</dbReference>
<reference evidence="12 13" key="1">
    <citation type="submission" date="2018-04" db="EMBL/GenBank/DDBJ databases">
        <title>Massilia violaceinigra sp. nov., a novel purple-pigmented bacterium isolated from Tianshan glacier, Xinjiang, China.</title>
        <authorList>
            <person name="Wang H."/>
        </authorList>
    </citation>
    <scope>NUCLEOTIDE SEQUENCE [LARGE SCALE GENOMIC DNA]</scope>
    <source>
        <strain evidence="12 13">B448-2</strain>
    </source>
</reference>
<gene>
    <name evidence="6" type="primary">lipB</name>
    <name evidence="12" type="ORF">C7C56_021205</name>
</gene>
<evidence type="ECO:0000256" key="9">
    <source>
        <dbReference type="PIRSR" id="PIRSR016262-2"/>
    </source>
</evidence>
<keyword evidence="13" id="KW-1185">Reference proteome</keyword>
<dbReference type="GO" id="GO:0005737">
    <property type="term" value="C:cytoplasm"/>
    <property type="evidence" value="ECO:0007669"/>
    <property type="project" value="UniProtKB-SubCell"/>
</dbReference>
<keyword evidence="3 6" id="KW-0808">Transferase</keyword>
<evidence type="ECO:0000256" key="5">
    <source>
        <dbReference type="ARBA" id="ARBA00024732"/>
    </source>
</evidence>
<comment type="subcellular location">
    <subcellularLocation>
        <location evidence="6">Cytoplasm</location>
    </subcellularLocation>
</comment>
<keyword evidence="4 6" id="KW-0012">Acyltransferase</keyword>
<evidence type="ECO:0000259" key="11">
    <source>
        <dbReference type="PROSITE" id="PS51733"/>
    </source>
</evidence>
<feature type="binding site" evidence="6 9">
    <location>
        <begin position="171"/>
        <end position="173"/>
    </location>
    <ligand>
        <name>substrate</name>
    </ligand>
</feature>
<evidence type="ECO:0000256" key="2">
    <source>
        <dbReference type="ARBA" id="ARBA00022490"/>
    </source>
</evidence>
<dbReference type="FunFam" id="3.30.930.10:FF:000020">
    <property type="entry name" value="Octanoyltransferase"/>
    <property type="match status" value="1"/>
</dbReference>
<dbReference type="PROSITE" id="PS51733">
    <property type="entry name" value="BPL_LPL_CATALYTIC"/>
    <property type="match status" value="1"/>
</dbReference>
<comment type="pathway">
    <text evidence="1 6 7">Protein modification; protein lipoylation via endogenous pathway; protein N(6)-(lipoyl)lysine from octanoyl-[acyl-carrier-protein]: step 1/2.</text>
</comment>
<organism evidence="12 13">
    <name type="scientific">Massilia glaciei</name>
    <dbReference type="NCBI Taxonomy" id="1524097"/>
    <lineage>
        <taxon>Bacteria</taxon>
        <taxon>Pseudomonadati</taxon>
        <taxon>Pseudomonadota</taxon>
        <taxon>Betaproteobacteria</taxon>
        <taxon>Burkholderiales</taxon>
        <taxon>Oxalobacteraceae</taxon>
        <taxon>Telluria group</taxon>
        <taxon>Massilia</taxon>
    </lineage>
</organism>
<dbReference type="CDD" id="cd16444">
    <property type="entry name" value="LipB"/>
    <property type="match status" value="1"/>
</dbReference>
<evidence type="ECO:0000256" key="1">
    <source>
        <dbReference type="ARBA" id="ARBA00004821"/>
    </source>
</evidence>
<feature type="active site" description="Acyl-thioester intermediate" evidence="6 8">
    <location>
        <position position="203"/>
    </location>
</feature>
<dbReference type="HAMAP" id="MF_00013">
    <property type="entry name" value="LipB"/>
    <property type="match status" value="1"/>
</dbReference>
<dbReference type="PROSITE" id="PS01313">
    <property type="entry name" value="LIPB"/>
    <property type="match status" value="1"/>
</dbReference>
<comment type="function">
    <text evidence="5 6 7">Catalyzes the transfer of endogenously produced octanoic acid from octanoyl-acyl-carrier-protein onto the lipoyl domains of lipoate-dependent enzymes. Lipoyl-ACP can also act as a substrate although octanoyl-ACP is likely to be the physiological substrate.</text>
</comment>
<name>A0A2U2HFP5_9BURK</name>
<feature type="binding site" evidence="6 9">
    <location>
        <begin position="95"/>
        <end position="102"/>
    </location>
    <ligand>
        <name>substrate</name>
    </ligand>
</feature>
<accession>A0A2U2HFP5</accession>
<dbReference type="GO" id="GO:0033819">
    <property type="term" value="F:lipoyl(octanoyl) transferase activity"/>
    <property type="evidence" value="ECO:0007669"/>
    <property type="project" value="UniProtKB-EC"/>
</dbReference>